<dbReference type="Proteomes" id="UP001150581">
    <property type="component" value="Unassembled WGS sequence"/>
</dbReference>
<comment type="caution">
    <text evidence="1">The sequence shown here is derived from an EMBL/GenBank/DDBJ whole genome shotgun (WGS) entry which is preliminary data.</text>
</comment>
<gene>
    <name evidence="1" type="primary">USV1</name>
    <name evidence="1" type="ORF">LPJ66_000735</name>
</gene>
<evidence type="ECO:0000313" key="1">
    <source>
        <dbReference type="EMBL" id="KAJ1901512.1"/>
    </source>
</evidence>
<name>A0ACC1IVE1_9FUNG</name>
<organism evidence="1 2">
    <name type="scientific">Kickxella alabastrina</name>
    <dbReference type="NCBI Taxonomy" id="61397"/>
    <lineage>
        <taxon>Eukaryota</taxon>
        <taxon>Fungi</taxon>
        <taxon>Fungi incertae sedis</taxon>
        <taxon>Zoopagomycota</taxon>
        <taxon>Kickxellomycotina</taxon>
        <taxon>Kickxellomycetes</taxon>
        <taxon>Kickxellales</taxon>
        <taxon>Kickxellaceae</taxon>
        <taxon>Kickxella</taxon>
    </lineage>
</organism>
<protein>
    <submittedName>
        <fullName evidence="1">Up in starvation</fullName>
    </submittedName>
</protein>
<sequence>MDESNIVAIPRHPPLPHNVSGMFQGAEPPYTSAQASKSSTISRDSSTSAAYYSEQPLRHQQLQQQQQFQPRQTHYEGQQLFASNTESHSRSTYRPRASTGFSFNQPTNHSAAGYAVRDGSVFSVQDGSSFGNSNGRQPSYLPRRDSATSFNITAMSQEIKHVPSNMFSPNMPLISALSHTRRQSIDSCISDTRSTGKNSISSGTERKYTCDWHDCGQAFDRVEHLNRHKRRHTGEKPYRCLVSKCTKLFSRFDNMMQHVGIHCIEGAKTEVPNIKNLNSRCNGRGRVRRTSYRGTQDSYDKFRRHVETSLGHGLAECCILPTKNPDFSNLTLRPLINDMLPDTNSEETPLWETVGLSSADLTLSQATKRFRRDSVVDGMDRHMPTSSVNNYHNTSPLSGSSETLSSPEGKRIRLSAASHGSQPNGQMQHLSSYPPPPERARTAATGPLYTDDGMAHTTKINGYYYPQQHQHRHKPTHTMFTPSIQRPSVSNEHHHYPPGYNNNNTN</sequence>
<proteinExistence type="predicted"/>
<dbReference type="EMBL" id="JANBPG010000025">
    <property type="protein sequence ID" value="KAJ1901512.1"/>
    <property type="molecule type" value="Genomic_DNA"/>
</dbReference>
<reference evidence="1" key="1">
    <citation type="submission" date="2022-07" db="EMBL/GenBank/DDBJ databases">
        <title>Phylogenomic reconstructions and comparative analyses of Kickxellomycotina fungi.</title>
        <authorList>
            <person name="Reynolds N.K."/>
            <person name="Stajich J.E."/>
            <person name="Barry K."/>
            <person name="Grigoriev I.V."/>
            <person name="Crous P."/>
            <person name="Smith M.E."/>
        </authorList>
    </citation>
    <scope>NUCLEOTIDE SEQUENCE</scope>
    <source>
        <strain evidence="1">Benny 63K</strain>
    </source>
</reference>
<evidence type="ECO:0000313" key="2">
    <source>
        <dbReference type="Proteomes" id="UP001150581"/>
    </source>
</evidence>
<keyword evidence="2" id="KW-1185">Reference proteome</keyword>
<accession>A0ACC1IVE1</accession>